<dbReference type="EnsemblBacteria" id="ABF40695">
    <property type="protein sequence ID" value="ABF40695"/>
    <property type="gene ID" value="Acid345_1694"/>
</dbReference>
<proteinExistence type="predicted"/>
<evidence type="ECO:0000256" key="1">
    <source>
        <dbReference type="ARBA" id="ARBA00022723"/>
    </source>
</evidence>
<dbReference type="PANTHER" id="PTHR43048:SF3">
    <property type="entry name" value="METHYLMALONYL-COA EPIMERASE, MITOCHONDRIAL"/>
    <property type="match status" value="1"/>
</dbReference>
<dbReference type="InterPro" id="IPR037523">
    <property type="entry name" value="VOC_core"/>
</dbReference>
<evidence type="ECO:0000313" key="5">
    <source>
        <dbReference type="Proteomes" id="UP000002432"/>
    </source>
</evidence>
<dbReference type="GO" id="GO:0004493">
    <property type="term" value="F:methylmalonyl-CoA epimerase activity"/>
    <property type="evidence" value="ECO:0007669"/>
    <property type="project" value="TreeGrafter"/>
</dbReference>
<evidence type="ECO:0000259" key="3">
    <source>
        <dbReference type="PROSITE" id="PS51819"/>
    </source>
</evidence>
<dbReference type="OrthoDB" id="108351at2"/>
<dbReference type="Gene3D" id="3.10.180.10">
    <property type="entry name" value="2,3-Dihydroxybiphenyl 1,2-Dioxygenase, domain 1"/>
    <property type="match status" value="2"/>
</dbReference>
<dbReference type="GO" id="GO:0046491">
    <property type="term" value="P:L-methylmalonyl-CoA metabolic process"/>
    <property type="evidence" value="ECO:0007669"/>
    <property type="project" value="TreeGrafter"/>
</dbReference>
<dbReference type="PANTHER" id="PTHR43048">
    <property type="entry name" value="METHYLMALONYL-COA EPIMERASE"/>
    <property type="match status" value="1"/>
</dbReference>
<dbReference type="Pfam" id="PF00903">
    <property type="entry name" value="Glyoxalase"/>
    <property type="match status" value="1"/>
</dbReference>
<keyword evidence="1" id="KW-0479">Metal-binding</keyword>
<dbReference type="InterPro" id="IPR029068">
    <property type="entry name" value="Glyas_Bleomycin-R_OHBP_Dase"/>
</dbReference>
<dbReference type="eggNOG" id="COG0346">
    <property type="taxonomic scope" value="Bacteria"/>
</dbReference>
<dbReference type="HOGENOM" id="CLU_952371_0_0_0"/>
<feature type="domain" description="VOC" evidence="3">
    <location>
        <begin position="160"/>
        <end position="285"/>
    </location>
</feature>
<dbReference type="EMBL" id="CP000360">
    <property type="protein sequence ID" value="ABF40695.1"/>
    <property type="molecule type" value="Genomic_DNA"/>
</dbReference>
<dbReference type="Pfam" id="PF13669">
    <property type="entry name" value="Glyoxalase_4"/>
    <property type="match status" value="1"/>
</dbReference>
<feature type="signal peptide" evidence="2">
    <location>
        <begin position="1"/>
        <end position="24"/>
    </location>
</feature>
<dbReference type="InterPro" id="IPR051785">
    <property type="entry name" value="MMCE/EMCE_epimerase"/>
</dbReference>
<dbReference type="SUPFAM" id="SSF54593">
    <property type="entry name" value="Glyoxalase/Bleomycin resistance protein/Dihydroxybiphenyl dioxygenase"/>
    <property type="match status" value="2"/>
</dbReference>
<dbReference type="GO" id="GO:0046872">
    <property type="term" value="F:metal ion binding"/>
    <property type="evidence" value="ECO:0007669"/>
    <property type="project" value="UniProtKB-KW"/>
</dbReference>
<organism evidence="4 5">
    <name type="scientific">Koribacter versatilis (strain Ellin345)</name>
    <dbReference type="NCBI Taxonomy" id="204669"/>
    <lineage>
        <taxon>Bacteria</taxon>
        <taxon>Pseudomonadati</taxon>
        <taxon>Acidobacteriota</taxon>
        <taxon>Terriglobia</taxon>
        <taxon>Terriglobales</taxon>
        <taxon>Candidatus Korobacteraceae</taxon>
        <taxon>Candidatus Korobacter</taxon>
    </lineage>
</organism>
<gene>
    <name evidence="4" type="ordered locus">Acid345_1694</name>
</gene>
<sequence>MRTFARQSRWLAPILALCGCAALSQPNQPEPKRPRITGFAHVAVYVTDLSKAQHFYGDILGYEKISPTLYRVNTTQSIELEQSSKDTDDRIAHIAFLTDSADGMLAYLRAKGIKVPDKANDGRNGARWFALTDPAGQAIEFLQEKPQPAPKTAKPPASKQIIHVGFIVRDRAAEEHFYQDILGFRLYWHGGMEPNRTDWVALQVPDGTVWIEEMRADEHPSKQDLGVLNHFSLGVEKMTTVIPNLKEHGWVPVGDDGTAPEIGKDGKWQFDIFDPDLTRVEYMEFRPTQKPCCSDFTGPHPHD</sequence>
<dbReference type="AlphaFoldDB" id="Q1IR05"/>
<dbReference type="CDD" id="cd06587">
    <property type="entry name" value="VOC"/>
    <property type="match status" value="1"/>
</dbReference>
<dbReference type="InterPro" id="IPR004360">
    <property type="entry name" value="Glyas_Fos-R_dOase_dom"/>
</dbReference>
<reference evidence="4 5" key="1">
    <citation type="journal article" date="2009" name="Appl. Environ. Microbiol.">
        <title>Three genomes from the phylum Acidobacteria provide insight into the lifestyles of these microorganisms in soils.</title>
        <authorList>
            <person name="Ward N.L."/>
            <person name="Challacombe J.F."/>
            <person name="Janssen P.H."/>
            <person name="Henrissat B."/>
            <person name="Coutinho P.M."/>
            <person name="Wu M."/>
            <person name="Xie G."/>
            <person name="Haft D.H."/>
            <person name="Sait M."/>
            <person name="Badger J."/>
            <person name="Barabote R.D."/>
            <person name="Bradley B."/>
            <person name="Brettin T.S."/>
            <person name="Brinkac L.M."/>
            <person name="Bruce D."/>
            <person name="Creasy T."/>
            <person name="Daugherty S.C."/>
            <person name="Davidsen T.M."/>
            <person name="DeBoy R.T."/>
            <person name="Detter J.C."/>
            <person name="Dodson R.J."/>
            <person name="Durkin A.S."/>
            <person name="Ganapathy A."/>
            <person name="Gwinn-Giglio M."/>
            <person name="Han C.S."/>
            <person name="Khouri H."/>
            <person name="Kiss H."/>
            <person name="Kothari S.P."/>
            <person name="Madupu R."/>
            <person name="Nelson K.E."/>
            <person name="Nelson W.C."/>
            <person name="Paulsen I."/>
            <person name="Penn K."/>
            <person name="Ren Q."/>
            <person name="Rosovitz M.J."/>
            <person name="Selengut J.D."/>
            <person name="Shrivastava S."/>
            <person name="Sullivan S.A."/>
            <person name="Tapia R."/>
            <person name="Thompson L.S."/>
            <person name="Watkins K.L."/>
            <person name="Yang Q."/>
            <person name="Yu C."/>
            <person name="Zafar N."/>
            <person name="Zhou L."/>
            <person name="Kuske C.R."/>
        </authorList>
    </citation>
    <scope>NUCLEOTIDE SEQUENCE [LARGE SCALE GENOMIC DNA]</scope>
    <source>
        <strain evidence="4 5">Ellin345</strain>
    </source>
</reference>
<feature type="domain" description="VOC" evidence="3">
    <location>
        <begin position="38"/>
        <end position="144"/>
    </location>
</feature>
<dbReference type="Proteomes" id="UP000002432">
    <property type="component" value="Chromosome"/>
</dbReference>
<keyword evidence="2" id="KW-0732">Signal</keyword>
<protein>
    <submittedName>
        <fullName evidence="4">Glyoxalase/bleomycin resistance protein/dioxygenase</fullName>
    </submittedName>
</protein>
<feature type="chain" id="PRO_5004191474" evidence="2">
    <location>
        <begin position="25"/>
        <end position="303"/>
    </location>
</feature>
<name>Q1IR05_KORVE</name>
<dbReference type="PROSITE" id="PS51257">
    <property type="entry name" value="PROKAR_LIPOPROTEIN"/>
    <property type="match status" value="1"/>
</dbReference>
<keyword evidence="5" id="KW-1185">Reference proteome</keyword>
<accession>Q1IR05</accession>
<evidence type="ECO:0000313" key="4">
    <source>
        <dbReference type="EMBL" id="ABF40695.1"/>
    </source>
</evidence>
<dbReference type="STRING" id="204669.Acid345_1694"/>
<dbReference type="RefSeq" id="WP_011522497.1">
    <property type="nucleotide sequence ID" value="NC_008009.1"/>
</dbReference>
<dbReference type="PROSITE" id="PS51819">
    <property type="entry name" value="VOC"/>
    <property type="match status" value="2"/>
</dbReference>
<dbReference type="KEGG" id="aba:Acid345_1694"/>
<evidence type="ECO:0000256" key="2">
    <source>
        <dbReference type="SAM" id="SignalP"/>
    </source>
</evidence>